<evidence type="ECO:0000256" key="4">
    <source>
        <dbReference type="ARBA" id="ARBA00022502"/>
    </source>
</evidence>
<dbReference type="GO" id="GO:0042765">
    <property type="term" value="C:GPI-anchor transamidase complex"/>
    <property type="evidence" value="ECO:0007669"/>
    <property type="project" value="InterPro"/>
</dbReference>
<keyword evidence="7 9" id="KW-1133">Transmembrane helix</keyword>
<sequence length="489" mass="54974">MKESFAKNKLPWFWFWVIASVLLRLILIYFPKSLNLSSRPEVSTPLTSIRRLAEGYWLKQSSLSPYAGSMYHGSPLLLTILGPLTVRRIEGQPDHLLCSLVLVIADVVNAILIRATGQSLKMASSSSLKSVGLHHLLEYSEVLPSGDIAALVYLWNPFTIVACVGLSTSAIENLMVVLSLYGACTRLSPLAAFGWVMATHLSLYPAILIIPVVLLLGYGPDAPPRKLFQKGKNIDNYSSSNRSFLEEEVENKLRVPDVFSWKPVLHFSLWILLWSSYVLVLCGVYARQNGGLLELFKRTYGFILTIPDLSPNIGVLWYFFAEVFDFFRHFFLIVFHGNVLLMILPLALRLNHRPCFLAFVYIVIASMLKSYPSVGDSSLYLGILGLFAYELSDMKFSFFLFCGYVGVSLLSPVMHNLWIWRGTGNANFYFATAIAYACLQVHYLYLCIFFVSPVLLSLIILVVESVSAMLNHDRMLTKLSTAKLQDVKS</sequence>
<dbReference type="Proteomes" id="UP000634136">
    <property type="component" value="Unassembled WGS sequence"/>
</dbReference>
<name>A0A834TVQ6_9FABA</name>
<dbReference type="GO" id="GO:0016255">
    <property type="term" value="P:attachment of GPI anchor to protein"/>
    <property type="evidence" value="ECO:0007669"/>
    <property type="project" value="InterPro"/>
</dbReference>
<comment type="similarity">
    <text evidence="3">Belongs to the PIGU family.</text>
</comment>
<evidence type="ECO:0000256" key="2">
    <source>
        <dbReference type="ARBA" id="ARBA00004687"/>
    </source>
</evidence>
<dbReference type="PANTHER" id="PTHR13121:SF0">
    <property type="entry name" value="PHOSPHATIDYLINOSITOL GLYCAN ANCHOR BIOSYNTHESIS CLASS U PROTEIN"/>
    <property type="match status" value="1"/>
</dbReference>
<feature type="transmembrane region" description="Helical" evidence="9">
    <location>
        <begin position="326"/>
        <end position="348"/>
    </location>
</feature>
<feature type="transmembrane region" description="Helical" evidence="9">
    <location>
        <begin position="66"/>
        <end position="84"/>
    </location>
</feature>
<dbReference type="Pfam" id="PF06728">
    <property type="entry name" value="PIG-U"/>
    <property type="match status" value="1"/>
</dbReference>
<evidence type="ECO:0000256" key="3">
    <source>
        <dbReference type="ARBA" id="ARBA00010026"/>
    </source>
</evidence>
<organism evidence="10 11">
    <name type="scientific">Senna tora</name>
    <dbReference type="NCBI Taxonomy" id="362788"/>
    <lineage>
        <taxon>Eukaryota</taxon>
        <taxon>Viridiplantae</taxon>
        <taxon>Streptophyta</taxon>
        <taxon>Embryophyta</taxon>
        <taxon>Tracheophyta</taxon>
        <taxon>Spermatophyta</taxon>
        <taxon>Magnoliopsida</taxon>
        <taxon>eudicotyledons</taxon>
        <taxon>Gunneridae</taxon>
        <taxon>Pentapetalae</taxon>
        <taxon>rosids</taxon>
        <taxon>fabids</taxon>
        <taxon>Fabales</taxon>
        <taxon>Fabaceae</taxon>
        <taxon>Caesalpinioideae</taxon>
        <taxon>Cassia clade</taxon>
        <taxon>Senna</taxon>
    </lineage>
</organism>
<keyword evidence="8 9" id="KW-0472">Membrane</keyword>
<protein>
    <submittedName>
        <fullName evidence="10">Phosphatidylinositol glycan anchor biosynthesis class U protein</fullName>
    </submittedName>
</protein>
<feature type="transmembrane region" description="Helical" evidence="9">
    <location>
        <begin position="355"/>
        <end position="374"/>
    </location>
</feature>
<feature type="transmembrane region" description="Helical" evidence="9">
    <location>
        <begin position="451"/>
        <end position="470"/>
    </location>
</feature>
<feature type="transmembrane region" description="Helical" evidence="9">
    <location>
        <begin position="394"/>
        <end position="414"/>
    </location>
</feature>
<feature type="transmembrane region" description="Helical" evidence="9">
    <location>
        <begin position="267"/>
        <end position="287"/>
    </location>
</feature>
<dbReference type="EMBL" id="JAAIUW010000006">
    <property type="protein sequence ID" value="KAF7828312.1"/>
    <property type="molecule type" value="Genomic_DNA"/>
</dbReference>
<accession>A0A834TVQ6</accession>
<evidence type="ECO:0000256" key="5">
    <source>
        <dbReference type="ARBA" id="ARBA00022692"/>
    </source>
</evidence>
<feature type="transmembrane region" description="Helical" evidence="9">
    <location>
        <begin position="12"/>
        <end position="30"/>
    </location>
</feature>
<evidence type="ECO:0000256" key="6">
    <source>
        <dbReference type="ARBA" id="ARBA00022824"/>
    </source>
</evidence>
<comment type="pathway">
    <text evidence="2">Glycolipid biosynthesis; glycosylphosphatidylinositol-anchor biosynthesis.</text>
</comment>
<dbReference type="PANTHER" id="PTHR13121">
    <property type="entry name" value="GPI TRANSAMIDASE COMPONENT PIG-U"/>
    <property type="match status" value="1"/>
</dbReference>
<proteinExistence type="inferred from homology"/>
<reference evidence="10" key="1">
    <citation type="submission" date="2020-09" db="EMBL/GenBank/DDBJ databases">
        <title>Genome-Enabled Discovery of Anthraquinone Biosynthesis in Senna tora.</title>
        <authorList>
            <person name="Kang S.-H."/>
            <person name="Pandey R.P."/>
            <person name="Lee C.-M."/>
            <person name="Sim J.-S."/>
            <person name="Jeong J.-T."/>
            <person name="Choi B.-S."/>
            <person name="Jung M."/>
            <person name="Ginzburg D."/>
            <person name="Zhao K."/>
            <person name="Won S.Y."/>
            <person name="Oh T.-J."/>
            <person name="Yu Y."/>
            <person name="Kim N.-H."/>
            <person name="Lee O.R."/>
            <person name="Lee T.-H."/>
            <person name="Bashyal P."/>
            <person name="Kim T.-S."/>
            <person name="Lee W.-H."/>
            <person name="Kawkins C."/>
            <person name="Kim C.-K."/>
            <person name="Kim J.S."/>
            <person name="Ahn B.O."/>
            <person name="Rhee S.Y."/>
            <person name="Sohng J.K."/>
        </authorList>
    </citation>
    <scope>NUCLEOTIDE SEQUENCE</scope>
    <source>
        <tissue evidence="10">Leaf</tissue>
    </source>
</reference>
<keyword evidence="11" id="KW-1185">Reference proteome</keyword>
<dbReference type="GO" id="GO:0006506">
    <property type="term" value="P:GPI anchor biosynthetic process"/>
    <property type="evidence" value="ECO:0007669"/>
    <property type="project" value="UniProtKB-UniPathway"/>
</dbReference>
<feature type="transmembrane region" description="Helical" evidence="9">
    <location>
        <begin position="158"/>
        <end position="181"/>
    </location>
</feature>
<evidence type="ECO:0000313" key="10">
    <source>
        <dbReference type="EMBL" id="KAF7828312.1"/>
    </source>
</evidence>
<keyword evidence="4" id="KW-0337">GPI-anchor biosynthesis</keyword>
<comment type="caution">
    <text evidence="10">The sequence shown here is derived from an EMBL/GenBank/DDBJ whole genome shotgun (WGS) entry which is preliminary data.</text>
</comment>
<keyword evidence="6" id="KW-0256">Endoplasmic reticulum</keyword>
<dbReference type="UniPathway" id="UPA00196"/>
<evidence type="ECO:0000256" key="7">
    <source>
        <dbReference type="ARBA" id="ARBA00022989"/>
    </source>
</evidence>
<evidence type="ECO:0000256" key="1">
    <source>
        <dbReference type="ARBA" id="ARBA00004477"/>
    </source>
</evidence>
<keyword evidence="5 9" id="KW-0812">Transmembrane</keyword>
<dbReference type="OrthoDB" id="549017at2759"/>
<feature type="transmembrane region" description="Helical" evidence="9">
    <location>
        <begin position="96"/>
        <end position="115"/>
    </location>
</feature>
<evidence type="ECO:0000256" key="9">
    <source>
        <dbReference type="SAM" id="Phobius"/>
    </source>
</evidence>
<feature type="transmembrane region" description="Helical" evidence="9">
    <location>
        <begin position="299"/>
        <end position="320"/>
    </location>
</feature>
<evidence type="ECO:0000313" key="11">
    <source>
        <dbReference type="Proteomes" id="UP000634136"/>
    </source>
</evidence>
<evidence type="ECO:0000256" key="8">
    <source>
        <dbReference type="ARBA" id="ARBA00023136"/>
    </source>
</evidence>
<comment type="subcellular location">
    <subcellularLocation>
        <location evidence="1">Endoplasmic reticulum membrane</location>
        <topology evidence="1">Multi-pass membrane protein</topology>
    </subcellularLocation>
</comment>
<dbReference type="InterPro" id="IPR009600">
    <property type="entry name" value="PIG-U"/>
</dbReference>
<dbReference type="AlphaFoldDB" id="A0A834TVQ6"/>
<feature type="transmembrane region" description="Helical" evidence="9">
    <location>
        <begin position="193"/>
        <end position="218"/>
    </location>
</feature>
<gene>
    <name evidence="10" type="ORF">G2W53_019476</name>
</gene>